<dbReference type="HOGENOM" id="CLU_1774364_0_0_9"/>
<dbReference type="AlphaFoldDB" id="B1I2M5"/>
<dbReference type="RefSeq" id="WP_012301834.1">
    <property type="nucleotide sequence ID" value="NC_010424.1"/>
</dbReference>
<dbReference type="EMBL" id="CP000860">
    <property type="protein sequence ID" value="ACA59247.1"/>
    <property type="molecule type" value="Genomic_DNA"/>
</dbReference>
<gene>
    <name evidence="1" type="ordered locus">Daud_0717</name>
</gene>
<protein>
    <submittedName>
        <fullName evidence="1">Uncharacterized protein</fullName>
    </submittedName>
</protein>
<evidence type="ECO:0000313" key="2">
    <source>
        <dbReference type="Proteomes" id="UP000008544"/>
    </source>
</evidence>
<sequence length="146" mass="16333">MKINPGRVKKARVKLSLGKEHWADAAALVYAAFGVKPDLTDLPPFLQGRFVRTKNRQLHRANPFKGGKRAKAQSNRYLISKNGVRFMRNGLVEYKAGGAKVVGYINTLRSSGSVRVADWQGKELVNVSVNKLKKLQNRDSIVWEVS</sequence>
<name>B1I2M5_DESAP</name>
<evidence type="ECO:0000313" key="1">
    <source>
        <dbReference type="EMBL" id="ACA59247.1"/>
    </source>
</evidence>
<organism evidence="1 2">
    <name type="scientific">Desulforudis audaxviator (strain MP104C)</name>
    <dbReference type="NCBI Taxonomy" id="477974"/>
    <lineage>
        <taxon>Bacteria</taxon>
        <taxon>Bacillati</taxon>
        <taxon>Bacillota</taxon>
        <taxon>Clostridia</taxon>
        <taxon>Thermoanaerobacterales</taxon>
        <taxon>Candidatus Desulforudaceae</taxon>
        <taxon>Candidatus Desulforudis</taxon>
    </lineage>
</organism>
<reference evidence="1 2" key="2">
    <citation type="journal article" date="2008" name="Science">
        <title>Environmental genomics reveals a single-species ecosystem deep within Earth.</title>
        <authorList>
            <person name="Chivian D."/>
            <person name="Brodie E.L."/>
            <person name="Alm E.J."/>
            <person name="Culley D.E."/>
            <person name="Dehal P.S."/>
            <person name="Desantis T.Z."/>
            <person name="Gihring T.M."/>
            <person name="Lapidus A."/>
            <person name="Lin L.H."/>
            <person name="Lowry S.R."/>
            <person name="Moser D.P."/>
            <person name="Richardson P.M."/>
            <person name="Southam G."/>
            <person name="Wanger G."/>
            <person name="Pratt L.M."/>
            <person name="Andersen G.L."/>
            <person name="Hazen T.C."/>
            <person name="Brockman F.J."/>
            <person name="Arkin A.P."/>
            <person name="Onstott T.C."/>
        </authorList>
    </citation>
    <scope>NUCLEOTIDE SEQUENCE [LARGE SCALE GENOMIC DNA]</scope>
    <source>
        <strain evidence="1 2">MP104C</strain>
    </source>
</reference>
<dbReference type="KEGG" id="dau:Daud_0717"/>
<proteinExistence type="predicted"/>
<reference evidence="2" key="1">
    <citation type="submission" date="2007-10" db="EMBL/GenBank/DDBJ databases">
        <title>Complete sequence of chromosome of Desulforudis audaxviator MP104C.</title>
        <authorList>
            <person name="Copeland A."/>
            <person name="Lucas S."/>
            <person name="Lapidus A."/>
            <person name="Barry K."/>
            <person name="Glavina del Rio T."/>
            <person name="Dalin E."/>
            <person name="Tice H."/>
            <person name="Bruce D."/>
            <person name="Pitluck S."/>
            <person name="Lowry S.R."/>
            <person name="Larimer F."/>
            <person name="Land M.L."/>
            <person name="Hauser L."/>
            <person name="Kyrpides N."/>
            <person name="Ivanova N.N."/>
            <person name="Richardson P."/>
        </authorList>
    </citation>
    <scope>NUCLEOTIDE SEQUENCE [LARGE SCALE GENOMIC DNA]</scope>
    <source>
        <strain evidence="2">MP104C</strain>
    </source>
</reference>
<accession>B1I2M5</accession>
<dbReference type="Proteomes" id="UP000008544">
    <property type="component" value="Chromosome"/>
</dbReference>
<keyword evidence="2" id="KW-1185">Reference proteome</keyword>
<dbReference type="OrthoDB" id="962665at2"/>